<dbReference type="AlphaFoldDB" id="E4ZJR7"/>
<dbReference type="InterPro" id="IPR002401">
    <property type="entry name" value="Cyt_P450_E_grp-I"/>
</dbReference>
<reference evidence="4" key="1">
    <citation type="journal article" date="2011" name="Nat. Commun.">
        <title>Effector diversification within compartments of the Leptosphaeria maculans genome affected by Repeat-Induced Point mutations.</title>
        <authorList>
            <person name="Rouxel T."/>
            <person name="Grandaubert J."/>
            <person name="Hane J.K."/>
            <person name="Hoede C."/>
            <person name="van de Wouw A.P."/>
            <person name="Couloux A."/>
            <person name="Dominguez V."/>
            <person name="Anthouard V."/>
            <person name="Bally P."/>
            <person name="Bourras S."/>
            <person name="Cozijnsen A.J."/>
            <person name="Ciuffetti L.M."/>
            <person name="Degrave A."/>
            <person name="Dilmaghani A."/>
            <person name="Duret L."/>
            <person name="Fudal I."/>
            <person name="Goodwin S.B."/>
            <person name="Gout L."/>
            <person name="Glaser N."/>
            <person name="Linglin J."/>
            <person name="Kema G.H.J."/>
            <person name="Lapalu N."/>
            <person name="Lawrence C.B."/>
            <person name="May K."/>
            <person name="Meyer M."/>
            <person name="Ollivier B."/>
            <person name="Poulain J."/>
            <person name="Schoch C.L."/>
            <person name="Simon A."/>
            <person name="Spatafora J.W."/>
            <person name="Stachowiak A."/>
            <person name="Turgeon B.G."/>
            <person name="Tyler B.M."/>
            <person name="Vincent D."/>
            <person name="Weissenbach J."/>
            <person name="Amselem J."/>
            <person name="Quesneville H."/>
            <person name="Oliver R.P."/>
            <person name="Wincker P."/>
            <person name="Balesdent M.-H."/>
            <person name="Howlett B.J."/>
        </authorList>
    </citation>
    <scope>NUCLEOTIDE SEQUENCE [LARGE SCALE GENOMIC DNA]</scope>
    <source>
        <strain evidence="4">JN3 / isolate v23.1.3 / race Av1-4-5-6-7-8</strain>
    </source>
</reference>
<protein>
    <recommendedName>
        <fullName evidence="5">Benzoate 4-monooxygenase cytochrome P450</fullName>
    </recommendedName>
</protein>
<dbReference type="GO" id="GO:0004497">
    <property type="term" value="F:monooxygenase activity"/>
    <property type="evidence" value="ECO:0007669"/>
    <property type="project" value="InterPro"/>
</dbReference>
<keyword evidence="2" id="KW-1133">Transmembrane helix</keyword>
<sequence length="596" mass="67718">MSFENLTSFDLEKVKSLGQHLVATKYEQLTGIDFKHVVATSLENFLTLKGREKMKVLGSLLLGSWLVYIMLGIIYRVYFHPLAKYPGPFLAKITNFYGAYYNGRGELHIQTEKGFKKYGPVIRQGPNKLMFQSETALMTIYQSKHDIQKSQGYTSMVPAPGAWNTFTAVDREYARFRRRILGHGFADHRIREFEPIIIHHAKMFVKRLISSPDPESAGKWSKVWNMTENCRHMAYDIMGEFGFGQTFGLQTSEENHFIIDAIHVAVARAGVYVQYPQLQKWNLDKIFYINAWKMRSKFFELMGRMVHERVAEGKHAKKDLFSFVIDVKDPETGRSLTETELAAESRFLLIAGADTTSTGMTGIFFYLASNPGVFKKLAHEIRTTFDDPNEIRGGTKLRSCKYLYAVMDESMRMSPPVSSALWREVTSDDFKVDGNHVPKGMDVGCSLYAFHHNEKLFPDSYTFNPERWIVSESNPAEKVAALRKYFNPFSLGTRVCSGMNFTLTELADSIAAAVWYLDMEAPDRTAEGLGGGYVGAKYGRHRPQEFQLYDHITCGHDGPYLKFRVREGAEKWAAELLDMSATRAADGIRKGDVGEA</sequence>
<dbReference type="SUPFAM" id="SSF48264">
    <property type="entry name" value="Cytochrome P450"/>
    <property type="match status" value="1"/>
</dbReference>
<dbReference type="OMA" id="HAKNDLY"/>
<dbReference type="GO" id="GO:0016705">
    <property type="term" value="F:oxidoreductase activity, acting on paired donors, with incorporation or reduction of molecular oxygen"/>
    <property type="evidence" value="ECO:0007669"/>
    <property type="project" value="InterPro"/>
</dbReference>
<feature type="transmembrane region" description="Helical" evidence="2">
    <location>
        <begin position="56"/>
        <end position="78"/>
    </location>
</feature>
<feature type="binding site" description="axial binding residue" evidence="1">
    <location>
        <position position="496"/>
    </location>
    <ligand>
        <name>heme</name>
        <dbReference type="ChEBI" id="CHEBI:30413"/>
    </ligand>
    <ligandPart>
        <name>Fe</name>
        <dbReference type="ChEBI" id="CHEBI:18248"/>
    </ligandPart>
</feature>
<comment type="cofactor">
    <cofactor evidence="1">
        <name>heme</name>
        <dbReference type="ChEBI" id="CHEBI:30413"/>
    </cofactor>
</comment>
<dbReference type="RefSeq" id="XP_003834717.1">
    <property type="nucleotide sequence ID" value="XM_003834669.1"/>
</dbReference>
<evidence type="ECO:0000313" key="3">
    <source>
        <dbReference type="EMBL" id="CBX91352.1"/>
    </source>
</evidence>
<dbReference type="InterPro" id="IPR036396">
    <property type="entry name" value="Cyt_P450_sf"/>
</dbReference>
<dbReference type="InterPro" id="IPR050121">
    <property type="entry name" value="Cytochrome_P450_monoxygenase"/>
</dbReference>
<dbReference type="PRINTS" id="PR00385">
    <property type="entry name" value="P450"/>
</dbReference>
<keyword evidence="1" id="KW-0349">Heme</keyword>
<accession>E4ZJR7</accession>
<keyword evidence="2" id="KW-0472">Membrane</keyword>
<dbReference type="Proteomes" id="UP000002668">
    <property type="component" value="Genome"/>
</dbReference>
<gene>
    <name evidence="3" type="ORF">LEMA_P068600.1</name>
</gene>
<dbReference type="Gene3D" id="1.10.630.10">
    <property type="entry name" value="Cytochrome P450"/>
    <property type="match status" value="1"/>
</dbReference>
<keyword evidence="2" id="KW-0812">Transmembrane</keyword>
<evidence type="ECO:0000256" key="2">
    <source>
        <dbReference type="SAM" id="Phobius"/>
    </source>
</evidence>
<keyword evidence="1" id="KW-0479">Metal-binding</keyword>
<dbReference type="CDD" id="cd11061">
    <property type="entry name" value="CYP67-like"/>
    <property type="match status" value="1"/>
</dbReference>
<dbReference type="InterPro" id="IPR001128">
    <property type="entry name" value="Cyt_P450"/>
</dbReference>
<name>E4ZJR7_LEPMJ</name>
<dbReference type="eggNOG" id="KOG0157">
    <property type="taxonomic scope" value="Eukaryota"/>
</dbReference>
<dbReference type="GO" id="GO:0005506">
    <property type="term" value="F:iron ion binding"/>
    <property type="evidence" value="ECO:0007669"/>
    <property type="project" value="InterPro"/>
</dbReference>
<dbReference type="PANTHER" id="PTHR24305:SF226">
    <property type="entry name" value="CYTOCHROME P450 MONOOXYGENASE"/>
    <property type="match status" value="1"/>
</dbReference>
<dbReference type="PANTHER" id="PTHR24305">
    <property type="entry name" value="CYTOCHROME P450"/>
    <property type="match status" value="1"/>
</dbReference>
<evidence type="ECO:0000256" key="1">
    <source>
        <dbReference type="PIRSR" id="PIRSR602401-1"/>
    </source>
</evidence>
<dbReference type="GO" id="GO:0020037">
    <property type="term" value="F:heme binding"/>
    <property type="evidence" value="ECO:0007669"/>
    <property type="project" value="InterPro"/>
</dbReference>
<dbReference type="VEuPathDB" id="FungiDB:LEMA_P068600.1"/>
<dbReference type="GeneID" id="13288568"/>
<proteinExistence type="predicted"/>
<dbReference type="PRINTS" id="PR00463">
    <property type="entry name" value="EP450I"/>
</dbReference>
<dbReference type="EMBL" id="FP929072">
    <property type="protein sequence ID" value="CBX91352.1"/>
    <property type="molecule type" value="Genomic_DNA"/>
</dbReference>
<dbReference type="STRING" id="985895.E4ZJR7"/>
<dbReference type="InParanoid" id="E4ZJR7"/>
<keyword evidence="4" id="KW-1185">Reference proteome</keyword>
<dbReference type="Pfam" id="PF00067">
    <property type="entry name" value="p450"/>
    <property type="match status" value="1"/>
</dbReference>
<organism evidence="4">
    <name type="scientific">Leptosphaeria maculans (strain JN3 / isolate v23.1.3 / race Av1-4-5-6-7-8)</name>
    <name type="common">Blackleg fungus</name>
    <name type="synonym">Phoma lingam</name>
    <dbReference type="NCBI Taxonomy" id="985895"/>
    <lineage>
        <taxon>Eukaryota</taxon>
        <taxon>Fungi</taxon>
        <taxon>Dikarya</taxon>
        <taxon>Ascomycota</taxon>
        <taxon>Pezizomycotina</taxon>
        <taxon>Dothideomycetes</taxon>
        <taxon>Pleosporomycetidae</taxon>
        <taxon>Pleosporales</taxon>
        <taxon>Pleosporineae</taxon>
        <taxon>Leptosphaeriaceae</taxon>
        <taxon>Plenodomus</taxon>
        <taxon>Plenodomus lingam/Leptosphaeria maculans species complex</taxon>
    </lineage>
</organism>
<dbReference type="HOGENOM" id="CLU_001570_14_11_1"/>
<keyword evidence="1" id="KW-0408">Iron</keyword>
<evidence type="ECO:0000313" key="4">
    <source>
        <dbReference type="Proteomes" id="UP000002668"/>
    </source>
</evidence>
<evidence type="ECO:0008006" key="5">
    <source>
        <dbReference type="Google" id="ProtNLM"/>
    </source>
</evidence>
<dbReference type="OrthoDB" id="1470350at2759"/>